<dbReference type="InterPro" id="IPR038404">
    <property type="entry name" value="TRAP_DctP_sf"/>
</dbReference>
<evidence type="ECO:0000256" key="1">
    <source>
        <dbReference type="ARBA" id="ARBA00022729"/>
    </source>
</evidence>
<dbReference type="InterPro" id="IPR018389">
    <property type="entry name" value="DctP_fam"/>
</dbReference>
<sequence length="283" mass="31247">MGRRLEGYSNGRMRLKLYPGGQLGSERDTLELATFGGIDLNRVALAPLNSIEPLTIVPSLPFLFDDEAHMRRAMDGAPGEDVLKSLAPHGLIGLCFYDSGARSIYNVSGPVRRPEDLNGLKVRVQSSDLYVSLIEALGANATPMPLGEIYQALVQGVIDGAENNWPSFESTRHYEVARYYSLTRHVIAPEVLVMSRTVWENLSSSDRDIILKSARESVSVMRGLWDEKVDQSRQTLAQSGVQVNEIDDIGAFVERVQPVWKRFVTSPAQRALVDAIRAMSTAA</sequence>
<dbReference type="AlphaFoldDB" id="M2U910"/>
<dbReference type="NCBIfam" id="NF037995">
    <property type="entry name" value="TRAP_S1"/>
    <property type="match status" value="1"/>
</dbReference>
<keyword evidence="1" id="KW-0732">Signal</keyword>
<keyword evidence="3" id="KW-1185">Reference proteome</keyword>
<dbReference type="Proteomes" id="UP000011717">
    <property type="component" value="Unassembled WGS sequence"/>
</dbReference>
<evidence type="ECO:0000313" key="3">
    <source>
        <dbReference type="Proteomes" id="UP000011717"/>
    </source>
</evidence>
<dbReference type="GO" id="GO:0030288">
    <property type="term" value="C:outer membrane-bounded periplasmic space"/>
    <property type="evidence" value="ECO:0007669"/>
    <property type="project" value="InterPro"/>
</dbReference>
<gene>
    <name evidence="2" type="ORF">C725_0372</name>
</gene>
<dbReference type="Gene3D" id="3.40.190.170">
    <property type="entry name" value="Bacterial extracellular solute-binding protein, family 7"/>
    <property type="match status" value="1"/>
</dbReference>
<dbReference type="InterPro" id="IPR004682">
    <property type="entry name" value="TRAP_DctP"/>
</dbReference>
<protein>
    <submittedName>
        <fullName evidence="2">TRAP-type C4-dicarboxylate transport system, periplasmic component</fullName>
    </submittedName>
</protein>
<comment type="caution">
    <text evidence="2">The sequence shown here is derived from an EMBL/GenBank/DDBJ whole genome shotgun (WGS) entry which is preliminary data.</text>
</comment>
<dbReference type="Pfam" id="PF03480">
    <property type="entry name" value="DctP"/>
    <property type="match status" value="1"/>
</dbReference>
<accession>M2U910</accession>
<name>M2U910_9SPHN</name>
<evidence type="ECO:0000313" key="2">
    <source>
        <dbReference type="EMBL" id="EMD84442.1"/>
    </source>
</evidence>
<dbReference type="PANTHER" id="PTHR33376:SF2">
    <property type="entry name" value="DICARBOXYLATE-BINDING PERIPLASMIC PROTEIN"/>
    <property type="match status" value="1"/>
</dbReference>
<dbReference type="PANTHER" id="PTHR33376">
    <property type="match status" value="1"/>
</dbReference>
<dbReference type="GO" id="GO:0030246">
    <property type="term" value="F:carbohydrate binding"/>
    <property type="evidence" value="ECO:0007669"/>
    <property type="project" value="TreeGrafter"/>
</dbReference>
<dbReference type="GO" id="GO:0055085">
    <property type="term" value="P:transmembrane transport"/>
    <property type="evidence" value="ECO:0007669"/>
    <property type="project" value="InterPro"/>
</dbReference>
<organism evidence="2 3">
    <name type="scientific">Pacificimonas flava</name>
    <dbReference type="NCBI Taxonomy" id="1234595"/>
    <lineage>
        <taxon>Bacteria</taxon>
        <taxon>Pseudomonadati</taxon>
        <taxon>Pseudomonadota</taxon>
        <taxon>Alphaproteobacteria</taxon>
        <taxon>Sphingomonadales</taxon>
        <taxon>Sphingosinicellaceae</taxon>
        <taxon>Pacificimonas</taxon>
    </lineage>
</organism>
<dbReference type="CDD" id="cd13671">
    <property type="entry name" value="PBP2_TRAP_SBP_like_3"/>
    <property type="match status" value="1"/>
</dbReference>
<dbReference type="EMBL" id="AMRV01000001">
    <property type="protein sequence ID" value="EMD84442.1"/>
    <property type="molecule type" value="Genomic_DNA"/>
</dbReference>
<proteinExistence type="predicted"/>
<reference evidence="2 3" key="1">
    <citation type="journal article" date="2013" name="Genome Announc.">
        <title>Draft Genome Sequence of Strain JLT2015T, Belonging to the Family Sphingomonadaceae of the Alphaproteobacteria.</title>
        <authorList>
            <person name="Tang K."/>
            <person name="Liu K."/>
            <person name="Li S."/>
            <person name="Jiao N."/>
        </authorList>
    </citation>
    <scope>NUCLEOTIDE SEQUENCE [LARGE SCALE GENOMIC DNA]</scope>
    <source>
        <strain evidence="2 3">JLT2015</strain>
    </source>
</reference>
<dbReference type="NCBIfam" id="TIGR00787">
    <property type="entry name" value="dctP"/>
    <property type="match status" value="1"/>
</dbReference>
<dbReference type="PATRIC" id="fig|1234595.3.peg.371"/>